<dbReference type="AlphaFoldDB" id="A0A402B821"/>
<proteinExistence type="predicted"/>
<dbReference type="OrthoDB" id="163658at2"/>
<organism evidence="2 3">
    <name type="scientific">Dictyobacter alpinus</name>
    <dbReference type="NCBI Taxonomy" id="2014873"/>
    <lineage>
        <taxon>Bacteria</taxon>
        <taxon>Bacillati</taxon>
        <taxon>Chloroflexota</taxon>
        <taxon>Ktedonobacteria</taxon>
        <taxon>Ktedonobacterales</taxon>
        <taxon>Dictyobacteraceae</taxon>
        <taxon>Dictyobacter</taxon>
    </lineage>
</organism>
<protein>
    <submittedName>
        <fullName evidence="2">Uncharacterized protein</fullName>
    </submittedName>
</protein>
<keyword evidence="3" id="KW-1185">Reference proteome</keyword>
<sequence>MRGKKQIGMYSISVDEEGALQIQAPTLLRPLQLDPQQAQELHSWLSGLYGGNTTPTPVAAPEAVPAPVEVAPAPVEAPVDPPVTSAPAPQQPAGTPQEVAQRAIRESIATAHAQYPASLAPENRDRFIEQVTRHPAIKPLMSQGKVSFKQVMLWVEQNIESEK</sequence>
<reference evidence="3" key="1">
    <citation type="submission" date="2018-12" db="EMBL/GenBank/DDBJ databases">
        <title>Tengunoibacter tsumagoiensis gen. nov., sp. nov., Dictyobacter kobayashii sp. nov., D. alpinus sp. nov., and D. joshuensis sp. nov. and description of Dictyobacteraceae fam. nov. within the order Ktedonobacterales isolated from Tengu-no-mugimeshi.</title>
        <authorList>
            <person name="Wang C.M."/>
            <person name="Zheng Y."/>
            <person name="Sakai Y."/>
            <person name="Toyoda A."/>
            <person name="Minakuchi Y."/>
            <person name="Abe K."/>
            <person name="Yokota A."/>
            <person name="Yabe S."/>
        </authorList>
    </citation>
    <scope>NUCLEOTIDE SEQUENCE [LARGE SCALE GENOMIC DNA]</scope>
    <source>
        <strain evidence="3">Uno16</strain>
    </source>
</reference>
<evidence type="ECO:0000313" key="2">
    <source>
        <dbReference type="EMBL" id="GCE27462.1"/>
    </source>
</evidence>
<dbReference type="Proteomes" id="UP000287171">
    <property type="component" value="Unassembled WGS sequence"/>
</dbReference>
<feature type="compositionally biased region" description="Low complexity" evidence="1">
    <location>
        <begin position="73"/>
        <end position="97"/>
    </location>
</feature>
<evidence type="ECO:0000256" key="1">
    <source>
        <dbReference type="SAM" id="MobiDB-lite"/>
    </source>
</evidence>
<accession>A0A402B821</accession>
<gene>
    <name evidence="2" type="ORF">KDA_29460</name>
</gene>
<comment type="caution">
    <text evidence="2">The sequence shown here is derived from an EMBL/GenBank/DDBJ whole genome shotgun (WGS) entry which is preliminary data.</text>
</comment>
<name>A0A402B821_9CHLR</name>
<dbReference type="RefSeq" id="WP_126627805.1">
    <property type="nucleotide sequence ID" value="NZ_BIFT01000001.1"/>
</dbReference>
<evidence type="ECO:0000313" key="3">
    <source>
        <dbReference type="Proteomes" id="UP000287171"/>
    </source>
</evidence>
<feature type="region of interest" description="Disordered" evidence="1">
    <location>
        <begin position="73"/>
        <end position="100"/>
    </location>
</feature>
<dbReference type="EMBL" id="BIFT01000001">
    <property type="protein sequence ID" value="GCE27462.1"/>
    <property type="molecule type" value="Genomic_DNA"/>
</dbReference>